<sequence>MCICINCRHIHNCKTYHFIDKQHNHLKICSEEYKFSPLKTILNVNINKKNKQVIFDWDLKECSSFTEEPGYWLFNE</sequence>
<name>A0A1Z1MHK1_9FLOR</name>
<evidence type="ECO:0008006" key="2">
    <source>
        <dbReference type="Google" id="ProtNLM"/>
    </source>
</evidence>
<dbReference type="RefSeq" id="YP_009396374.1">
    <property type="nucleotide sequence ID" value="NC_035282.1"/>
</dbReference>
<geneLocation type="chloroplast" evidence="1"/>
<accession>A0A1Z1MHK1</accession>
<keyword evidence="1" id="KW-0150">Chloroplast</keyword>
<dbReference type="InterPro" id="IPR019656">
    <property type="entry name" value="Uncharacterised_Ycf34"/>
</dbReference>
<protein>
    <recommendedName>
        <fullName evidence="2">Ycf34</fullName>
    </recommendedName>
</protein>
<proteinExistence type="predicted"/>
<keyword evidence="1" id="KW-0934">Plastid</keyword>
<organism evidence="1">
    <name type="scientific">Polysiphonia scopulorum</name>
    <dbReference type="NCBI Taxonomy" id="257860"/>
    <lineage>
        <taxon>Eukaryota</taxon>
        <taxon>Rhodophyta</taxon>
        <taxon>Florideophyceae</taxon>
        <taxon>Rhodymeniophycidae</taxon>
        <taxon>Ceramiales</taxon>
        <taxon>Rhodomelaceae</taxon>
        <taxon>Polysiphonioideae</taxon>
        <taxon>Polysiphonia</taxon>
    </lineage>
</organism>
<dbReference type="Pfam" id="PF10718">
    <property type="entry name" value="Ycf34"/>
    <property type="match status" value="1"/>
</dbReference>
<dbReference type="AlphaFoldDB" id="A0A1Z1MHK1"/>
<dbReference type="EMBL" id="MF101438">
    <property type="protein sequence ID" value="ARW65560.1"/>
    <property type="molecule type" value="Genomic_DNA"/>
</dbReference>
<dbReference type="GeneID" id="33358558"/>
<evidence type="ECO:0000313" key="1">
    <source>
        <dbReference type="EMBL" id="ARW65560.1"/>
    </source>
</evidence>
<gene>
    <name evidence="1" type="primary">ycf34</name>
</gene>
<reference evidence="1" key="1">
    <citation type="journal article" date="2017" name="J. Phycol.">
        <title>Analysis of chloroplast genomes and a supermatrix inform reclassification of the Rhodomelaceae (Rhodophyta).</title>
        <authorList>
            <person name="Diaz-Tapia P."/>
            <person name="Maggs C.A."/>
            <person name="West J.A."/>
            <person name="Verbruggen H."/>
        </authorList>
    </citation>
    <scope>NUCLEOTIDE SEQUENCE</scope>
    <source>
        <strain evidence="1">PD899</strain>
    </source>
</reference>